<dbReference type="InterPro" id="IPR015421">
    <property type="entry name" value="PyrdxlP-dep_Trfase_major"/>
</dbReference>
<dbReference type="Proteomes" id="UP001595904">
    <property type="component" value="Unassembled WGS sequence"/>
</dbReference>
<keyword evidence="7" id="KW-1185">Reference proteome</keyword>
<evidence type="ECO:0000259" key="5">
    <source>
        <dbReference type="Pfam" id="PF01212"/>
    </source>
</evidence>
<evidence type="ECO:0000256" key="4">
    <source>
        <dbReference type="ARBA" id="ARBA00022898"/>
    </source>
</evidence>
<evidence type="ECO:0000256" key="1">
    <source>
        <dbReference type="ARBA" id="ARBA00001933"/>
    </source>
</evidence>
<dbReference type="RefSeq" id="WP_380601888.1">
    <property type="nucleotide sequence ID" value="NZ_JBHSDU010000014.1"/>
</dbReference>
<evidence type="ECO:0000256" key="3">
    <source>
        <dbReference type="ARBA" id="ARBA00011881"/>
    </source>
</evidence>
<evidence type="ECO:0000313" key="6">
    <source>
        <dbReference type="EMBL" id="MFC4312471.1"/>
    </source>
</evidence>
<organism evidence="6 7">
    <name type="scientific">Steroidobacter flavus</name>
    <dbReference type="NCBI Taxonomy" id="1842136"/>
    <lineage>
        <taxon>Bacteria</taxon>
        <taxon>Pseudomonadati</taxon>
        <taxon>Pseudomonadota</taxon>
        <taxon>Gammaproteobacteria</taxon>
        <taxon>Steroidobacterales</taxon>
        <taxon>Steroidobacteraceae</taxon>
        <taxon>Steroidobacter</taxon>
    </lineage>
</organism>
<dbReference type="EMBL" id="JBHSDU010000014">
    <property type="protein sequence ID" value="MFC4312471.1"/>
    <property type="molecule type" value="Genomic_DNA"/>
</dbReference>
<comment type="similarity">
    <text evidence="2">Belongs to the threonine aldolase family.</text>
</comment>
<sequence>MSQIIDARSDTVTRPTPAMLEAMMLAEVGDDVYGEDETVNELQRKAADLFGMEAALFCPSGTMTNQIGIRVHTRPGDEVICDELSHVYLYEVGGIAANSGASVRLLKGDRGRFTAEQVRSQVSSRSDVHAAWSRLVVVENTVNKGGGACWDFAELERIRGVCNEHELALHLDGARVFNAIVARNESPRDYGRLFDSISICLSKGLGTPAGSLLLGSGEFIAKARRFRKMMGGGMRQAGYLAAAGLFALEHNVARLHDDHRRAKTIERELQGLSYVSSVLPVETNIVIFTIDARSSTDEFLRSLQSHGIKAGSMGGSTIRFVMHLDIGDDQVGALVEKLRTLQVA</sequence>
<dbReference type="Gene3D" id="3.90.1150.10">
    <property type="entry name" value="Aspartate Aminotransferase, domain 1"/>
    <property type="match status" value="1"/>
</dbReference>
<dbReference type="InterPro" id="IPR001597">
    <property type="entry name" value="ArAA_b-elim_lyase/Thr_aldolase"/>
</dbReference>
<dbReference type="InterPro" id="IPR023603">
    <property type="entry name" value="Low_specificity_L-TA-like"/>
</dbReference>
<gene>
    <name evidence="6" type="ORF">ACFPN2_25535</name>
</gene>
<protein>
    <submittedName>
        <fullName evidence="6">Threonine aldolase family protein</fullName>
    </submittedName>
</protein>
<dbReference type="Pfam" id="PF01212">
    <property type="entry name" value="Beta_elim_lyase"/>
    <property type="match status" value="1"/>
</dbReference>
<reference evidence="7" key="1">
    <citation type="journal article" date="2019" name="Int. J. Syst. Evol. Microbiol.">
        <title>The Global Catalogue of Microorganisms (GCM) 10K type strain sequencing project: providing services to taxonomists for standard genome sequencing and annotation.</title>
        <authorList>
            <consortium name="The Broad Institute Genomics Platform"/>
            <consortium name="The Broad Institute Genome Sequencing Center for Infectious Disease"/>
            <person name="Wu L."/>
            <person name="Ma J."/>
        </authorList>
    </citation>
    <scope>NUCLEOTIDE SEQUENCE [LARGE SCALE GENOMIC DNA]</scope>
    <source>
        <strain evidence="7">CGMCC 1.10759</strain>
    </source>
</reference>
<dbReference type="Gene3D" id="3.40.640.10">
    <property type="entry name" value="Type I PLP-dependent aspartate aminotransferase-like (Major domain)"/>
    <property type="match status" value="1"/>
</dbReference>
<keyword evidence="4" id="KW-0663">Pyridoxal phosphate</keyword>
<dbReference type="InterPro" id="IPR015422">
    <property type="entry name" value="PyrdxlP-dep_Trfase_small"/>
</dbReference>
<dbReference type="SUPFAM" id="SSF53383">
    <property type="entry name" value="PLP-dependent transferases"/>
    <property type="match status" value="1"/>
</dbReference>
<dbReference type="PANTHER" id="PTHR48097">
    <property type="entry name" value="L-THREONINE ALDOLASE-RELATED"/>
    <property type="match status" value="1"/>
</dbReference>
<evidence type="ECO:0000256" key="2">
    <source>
        <dbReference type="ARBA" id="ARBA00006966"/>
    </source>
</evidence>
<evidence type="ECO:0000313" key="7">
    <source>
        <dbReference type="Proteomes" id="UP001595904"/>
    </source>
</evidence>
<feature type="domain" description="Aromatic amino acid beta-eliminating lyase/threonine aldolase" evidence="5">
    <location>
        <begin position="6"/>
        <end position="291"/>
    </location>
</feature>
<comment type="caution">
    <text evidence="6">The sequence shown here is derived from an EMBL/GenBank/DDBJ whole genome shotgun (WGS) entry which is preliminary data.</text>
</comment>
<dbReference type="InterPro" id="IPR015424">
    <property type="entry name" value="PyrdxlP-dep_Trfase"/>
</dbReference>
<dbReference type="CDD" id="cd06502">
    <property type="entry name" value="TA_like"/>
    <property type="match status" value="1"/>
</dbReference>
<dbReference type="PIRSF" id="PIRSF017617">
    <property type="entry name" value="Thr_aldolase"/>
    <property type="match status" value="1"/>
</dbReference>
<dbReference type="NCBIfam" id="NF041359">
    <property type="entry name" value="GntG_guanitoxin"/>
    <property type="match status" value="1"/>
</dbReference>
<name>A0ABV8SY02_9GAMM</name>
<dbReference type="PANTHER" id="PTHR48097:SF9">
    <property type="entry name" value="L-THREONINE ALDOLASE"/>
    <property type="match status" value="1"/>
</dbReference>
<accession>A0ABV8SY02</accession>
<proteinExistence type="inferred from homology"/>
<comment type="cofactor">
    <cofactor evidence="1">
        <name>pyridoxal 5'-phosphate</name>
        <dbReference type="ChEBI" id="CHEBI:597326"/>
    </cofactor>
</comment>
<comment type="subunit">
    <text evidence="3">Homotetramer.</text>
</comment>